<dbReference type="Proteomes" id="UP001165960">
    <property type="component" value="Unassembled WGS sequence"/>
</dbReference>
<evidence type="ECO:0000313" key="1">
    <source>
        <dbReference type="EMBL" id="KAJ9084201.1"/>
    </source>
</evidence>
<reference evidence="1" key="1">
    <citation type="submission" date="2022-04" db="EMBL/GenBank/DDBJ databases">
        <title>Genome of the entomopathogenic fungus Entomophthora muscae.</title>
        <authorList>
            <person name="Elya C."/>
            <person name="Lovett B.R."/>
            <person name="Lee E."/>
            <person name="Macias A.M."/>
            <person name="Hajek A.E."/>
            <person name="De Bivort B.L."/>
            <person name="Kasson M.T."/>
            <person name="De Fine Licht H.H."/>
            <person name="Stajich J.E."/>
        </authorList>
    </citation>
    <scope>NUCLEOTIDE SEQUENCE</scope>
    <source>
        <strain evidence="1">Berkeley</strain>
    </source>
</reference>
<evidence type="ECO:0000313" key="2">
    <source>
        <dbReference type="Proteomes" id="UP001165960"/>
    </source>
</evidence>
<accession>A0ACC2UBQ7</accession>
<protein>
    <submittedName>
        <fullName evidence="1">Uncharacterized protein</fullName>
    </submittedName>
</protein>
<organism evidence="1 2">
    <name type="scientific">Entomophthora muscae</name>
    <dbReference type="NCBI Taxonomy" id="34485"/>
    <lineage>
        <taxon>Eukaryota</taxon>
        <taxon>Fungi</taxon>
        <taxon>Fungi incertae sedis</taxon>
        <taxon>Zoopagomycota</taxon>
        <taxon>Entomophthoromycotina</taxon>
        <taxon>Entomophthoromycetes</taxon>
        <taxon>Entomophthorales</taxon>
        <taxon>Entomophthoraceae</taxon>
        <taxon>Entomophthora</taxon>
    </lineage>
</organism>
<sequence length="89" mass="9811">MQEDCGDQVQEEGASRPEPKFRTSKNDLQVGKAGIMVTITPEEVSTLTWVPMATRDAVRIDNSFTLETWAQGWDSNPDPESLQAAGPMD</sequence>
<keyword evidence="2" id="KW-1185">Reference proteome</keyword>
<comment type="caution">
    <text evidence="1">The sequence shown here is derived from an EMBL/GenBank/DDBJ whole genome shotgun (WGS) entry which is preliminary data.</text>
</comment>
<name>A0ACC2UBQ7_9FUNG</name>
<dbReference type="EMBL" id="QTSX02000871">
    <property type="protein sequence ID" value="KAJ9084201.1"/>
    <property type="molecule type" value="Genomic_DNA"/>
</dbReference>
<gene>
    <name evidence="1" type="ORF">DSO57_1026970</name>
</gene>
<proteinExistence type="predicted"/>